<reference evidence="6 7" key="1">
    <citation type="submission" date="2024-06" db="EMBL/GenBank/DDBJ databases">
        <authorList>
            <person name="Woo H."/>
        </authorList>
    </citation>
    <scope>NUCLEOTIDE SEQUENCE [LARGE SCALE GENOMIC DNA]</scope>
    <source>
        <strain evidence="6 7">Si-c</strain>
    </source>
</reference>
<dbReference type="InterPro" id="IPR051335">
    <property type="entry name" value="Alanyl-tRNA_Editing_Enzymes"/>
</dbReference>
<keyword evidence="7" id="KW-1185">Reference proteome</keyword>
<evidence type="ECO:0000259" key="5">
    <source>
        <dbReference type="PROSITE" id="PS50860"/>
    </source>
</evidence>
<evidence type="ECO:0000256" key="3">
    <source>
        <dbReference type="ARBA" id="ARBA00022723"/>
    </source>
</evidence>
<accession>A0ABV3QAX9</accession>
<comment type="cofactor">
    <cofactor evidence="1">
        <name>Zn(2+)</name>
        <dbReference type="ChEBI" id="CHEBI:29105"/>
    </cofactor>
</comment>
<dbReference type="SUPFAM" id="SSF50447">
    <property type="entry name" value="Translation proteins"/>
    <property type="match status" value="1"/>
</dbReference>
<name>A0ABV3QAX9_9GAMM</name>
<dbReference type="RefSeq" id="WP_367853010.1">
    <property type="nucleotide sequence ID" value="NZ_JBFOHK010000001.1"/>
</dbReference>
<dbReference type="EMBL" id="JBFOHK010000001">
    <property type="protein sequence ID" value="MEW9570942.1"/>
    <property type="molecule type" value="Genomic_DNA"/>
</dbReference>
<keyword evidence="4" id="KW-0862">Zinc</keyword>
<protein>
    <submittedName>
        <fullName evidence="6">Alanyl-tRNA editing protein</fullName>
    </submittedName>
</protein>
<evidence type="ECO:0000313" key="6">
    <source>
        <dbReference type="EMBL" id="MEW9570942.1"/>
    </source>
</evidence>
<dbReference type="Gene3D" id="3.30.980.10">
    <property type="entry name" value="Threonyl-trna Synthetase, Chain A, domain 2"/>
    <property type="match status" value="1"/>
</dbReference>
<evidence type="ECO:0000256" key="1">
    <source>
        <dbReference type="ARBA" id="ARBA00001947"/>
    </source>
</evidence>
<sequence length="237" mass="25655">MAELFYSDPYLRECETQVLRHDEAGLVLADTVCYPVGGGQPGDTGTLRLADGRAWPVLDTRRDRETREILHQLPADAPMLAPGTTVTLMLDWARRHRHMRMHTGLHLLGSLIKAGVTGGNLTDHGGRLDFDLSGLEITLDADELTAGLQRLVAADAPLHISHISGAELAAQPELIRTMSVTPPLHLPQIRLVEIAGVDLQPCGGTHVARTGEIGALRVSKIENKGSHNKRVAVTFAD</sequence>
<dbReference type="InterPro" id="IPR009000">
    <property type="entry name" value="Transl_B-barrel_sf"/>
</dbReference>
<proteinExistence type="predicted"/>
<comment type="subcellular location">
    <subcellularLocation>
        <location evidence="2">Cytoplasm</location>
    </subcellularLocation>
</comment>
<feature type="domain" description="Alanyl-transfer RNA synthetases family profile" evidence="5">
    <location>
        <begin position="1"/>
        <end position="237"/>
    </location>
</feature>
<dbReference type="InterPro" id="IPR012947">
    <property type="entry name" value="tRNA_SAD"/>
</dbReference>
<comment type="caution">
    <text evidence="6">The sequence shown here is derived from an EMBL/GenBank/DDBJ whole genome shotgun (WGS) entry which is preliminary data.</text>
</comment>
<keyword evidence="3" id="KW-0479">Metal-binding</keyword>
<organism evidence="6 7">
    <name type="scientific">Rhodanobacter lycopersici</name>
    <dbReference type="NCBI Taxonomy" id="3162487"/>
    <lineage>
        <taxon>Bacteria</taxon>
        <taxon>Pseudomonadati</taxon>
        <taxon>Pseudomonadota</taxon>
        <taxon>Gammaproteobacteria</taxon>
        <taxon>Lysobacterales</taxon>
        <taxon>Rhodanobacteraceae</taxon>
        <taxon>Rhodanobacter</taxon>
    </lineage>
</organism>
<dbReference type="SUPFAM" id="SSF55186">
    <property type="entry name" value="ThrRS/AlaRS common domain"/>
    <property type="match status" value="1"/>
</dbReference>
<dbReference type="Gene3D" id="2.40.30.130">
    <property type="match status" value="1"/>
</dbReference>
<dbReference type="InterPro" id="IPR018163">
    <property type="entry name" value="Thr/Ala-tRNA-synth_IIc_edit"/>
</dbReference>
<gene>
    <name evidence="6" type="ORF">ABQJ54_04210</name>
</gene>
<evidence type="ECO:0000313" key="7">
    <source>
        <dbReference type="Proteomes" id="UP001556220"/>
    </source>
</evidence>
<dbReference type="PROSITE" id="PS50860">
    <property type="entry name" value="AA_TRNA_LIGASE_II_ALA"/>
    <property type="match status" value="1"/>
</dbReference>
<dbReference type="Proteomes" id="UP001556220">
    <property type="component" value="Unassembled WGS sequence"/>
</dbReference>
<dbReference type="SMART" id="SM00863">
    <property type="entry name" value="tRNA_SAD"/>
    <property type="match status" value="1"/>
</dbReference>
<evidence type="ECO:0000256" key="4">
    <source>
        <dbReference type="ARBA" id="ARBA00022833"/>
    </source>
</evidence>
<dbReference type="Pfam" id="PF07973">
    <property type="entry name" value="tRNA_SAD"/>
    <property type="match status" value="1"/>
</dbReference>
<dbReference type="InterPro" id="IPR018165">
    <property type="entry name" value="Ala-tRNA-synth_IIc_core"/>
</dbReference>
<evidence type="ECO:0000256" key="2">
    <source>
        <dbReference type="ARBA" id="ARBA00004496"/>
    </source>
</evidence>
<dbReference type="PANTHER" id="PTHR43462">
    <property type="entry name" value="ALANYL-TRNA EDITING PROTEIN"/>
    <property type="match status" value="1"/>
</dbReference>
<dbReference type="PANTHER" id="PTHR43462:SF1">
    <property type="entry name" value="ALANYL-TRNA EDITING PROTEIN AARSD1"/>
    <property type="match status" value="1"/>
</dbReference>